<keyword evidence="3" id="KW-1185">Reference proteome</keyword>
<proteinExistence type="predicted"/>
<name>A0AAE0FA55_9CHLO</name>
<evidence type="ECO:0000313" key="3">
    <source>
        <dbReference type="Proteomes" id="UP001190700"/>
    </source>
</evidence>
<sequence>MRSANKSKTATIRVDMTSIQGQGDIATLPHGMDLTRAARVSIAAWVGGFAHIWEDMLELLPAVTVGAEDLGAQSDMRYAQSLQAAMQKVCEAMEGKESKHEFATTAPIDTFMEEHGGFGPGAVGFQKKIQRRFRERRYMEEHVGEEEEGDADGGEDEDEAVALSSSMGRRSGSCPRSLERS</sequence>
<dbReference type="Proteomes" id="UP001190700">
    <property type="component" value="Unassembled WGS sequence"/>
</dbReference>
<evidence type="ECO:0000256" key="1">
    <source>
        <dbReference type="SAM" id="MobiDB-lite"/>
    </source>
</evidence>
<gene>
    <name evidence="2" type="ORF">CYMTET_34902</name>
</gene>
<feature type="compositionally biased region" description="Acidic residues" evidence="1">
    <location>
        <begin position="143"/>
        <end position="160"/>
    </location>
</feature>
<organism evidence="2 3">
    <name type="scientific">Cymbomonas tetramitiformis</name>
    <dbReference type="NCBI Taxonomy" id="36881"/>
    <lineage>
        <taxon>Eukaryota</taxon>
        <taxon>Viridiplantae</taxon>
        <taxon>Chlorophyta</taxon>
        <taxon>Pyramimonadophyceae</taxon>
        <taxon>Pyramimonadales</taxon>
        <taxon>Pyramimonadaceae</taxon>
        <taxon>Cymbomonas</taxon>
    </lineage>
</organism>
<protein>
    <submittedName>
        <fullName evidence="2">Uncharacterized protein</fullName>
    </submittedName>
</protein>
<reference evidence="2 3" key="1">
    <citation type="journal article" date="2015" name="Genome Biol. Evol.">
        <title>Comparative Genomics of a Bacterivorous Green Alga Reveals Evolutionary Causalities and Consequences of Phago-Mixotrophic Mode of Nutrition.</title>
        <authorList>
            <person name="Burns J.A."/>
            <person name="Paasch A."/>
            <person name="Narechania A."/>
            <person name="Kim E."/>
        </authorList>
    </citation>
    <scope>NUCLEOTIDE SEQUENCE [LARGE SCALE GENOMIC DNA]</scope>
    <source>
        <strain evidence="2 3">PLY_AMNH</strain>
    </source>
</reference>
<evidence type="ECO:0000313" key="2">
    <source>
        <dbReference type="EMBL" id="KAK3255941.1"/>
    </source>
</evidence>
<dbReference type="AlphaFoldDB" id="A0AAE0FA55"/>
<accession>A0AAE0FA55</accession>
<dbReference type="EMBL" id="LGRX02022109">
    <property type="protein sequence ID" value="KAK3255941.1"/>
    <property type="molecule type" value="Genomic_DNA"/>
</dbReference>
<feature type="region of interest" description="Disordered" evidence="1">
    <location>
        <begin position="139"/>
        <end position="181"/>
    </location>
</feature>
<comment type="caution">
    <text evidence="2">The sequence shown here is derived from an EMBL/GenBank/DDBJ whole genome shotgun (WGS) entry which is preliminary data.</text>
</comment>